<evidence type="ECO:0000256" key="4">
    <source>
        <dbReference type="ARBA" id="ARBA00022723"/>
    </source>
</evidence>
<dbReference type="InterPro" id="IPR001041">
    <property type="entry name" value="2Fe-2S_ferredoxin-type"/>
</dbReference>
<keyword evidence="4" id="KW-0479">Metal-binding</keyword>
<keyword evidence="5" id="KW-0560">Oxidoreductase</keyword>
<dbReference type="Pfam" id="PF22290">
    <property type="entry name" value="DmmA-like_N"/>
    <property type="match status" value="1"/>
</dbReference>
<comment type="cofactor">
    <cofactor evidence="1">
        <name>FAD</name>
        <dbReference type="ChEBI" id="CHEBI:57692"/>
    </cofactor>
</comment>
<dbReference type="InterPro" id="IPR017927">
    <property type="entry name" value="FAD-bd_FR_type"/>
</dbReference>
<dbReference type="SUPFAM" id="SSF54292">
    <property type="entry name" value="2Fe-2S ferredoxin-like"/>
    <property type="match status" value="1"/>
</dbReference>
<dbReference type="AlphaFoldDB" id="A0A7K3LQQ2"/>
<dbReference type="InterPro" id="IPR054582">
    <property type="entry name" value="DmmA-like_N"/>
</dbReference>
<evidence type="ECO:0000259" key="8">
    <source>
        <dbReference type="PROSITE" id="PS51085"/>
    </source>
</evidence>
<dbReference type="InterPro" id="IPR050415">
    <property type="entry name" value="MRET"/>
</dbReference>
<keyword evidence="2" id="KW-0285">Flavoprotein</keyword>
<dbReference type="PRINTS" id="PR00409">
    <property type="entry name" value="PHDIOXRDTASE"/>
</dbReference>
<evidence type="ECO:0000313" key="11">
    <source>
        <dbReference type="Proteomes" id="UP000466307"/>
    </source>
</evidence>
<dbReference type="InterPro" id="IPR012675">
    <property type="entry name" value="Beta-grasp_dom_sf"/>
</dbReference>
<dbReference type="GO" id="GO:0051537">
    <property type="term" value="F:2 iron, 2 sulfur cluster binding"/>
    <property type="evidence" value="ECO:0007669"/>
    <property type="project" value="UniProtKB-KW"/>
</dbReference>
<dbReference type="InterPro" id="IPR039261">
    <property type="entry name" value="FNR_nucleotide-bd"/>
</dbReference>
<proteinExistence type="predicted"/>
<dbReference type="Proteomes" id="UP000466307">
    <property type="component" value="Unassembled WGS sequence"/>
</dbReference>
<dbReference type="Pfam" id="PF00111">
    <property type="entry name" value="Fer2"/>
    <property type="match status" value="1"/>
</dbReference>
<reference evidence="10 11" key="1">
    <citation type="submission" date="2020-01" db="EMBL/GenBank/DDBJ databases">
        <title>Investigation of new actinobacteria for the biodesulphurisation of diesel fuel.</title>
        <authorList>
            <person name="Athi Narayanan S.M."/>
        </authorList>
    </citation>
    <scope>NUCLEOTIDE SEQUENCE [LARGE SCALE GENOMIC DNA]</scope>
    <source>
        <strain evidence="10 11">213E</strain>
    </source>
</reference>
<evidence type="ECO:0000256" key="6">
    <source>
        <dbReference type="ARBA" id="ARBA00023004"/>
    </source>
</evidence>
<dbReference type="RefSeq" id="WP_059037636.1">
    <property type="nucleotide sequence ID" value="NZ_JAADZU010000041.1"/>
</dbReference>
<feature type="domain" description="2Fe-2S ferredoxin-type" evidence="8">
    <location>
        <begin position="244"/>
        <end position="330"/>
    </location>
</feature>
<dbReference type="GO" id="GO:0046872">
    <property type="term" value="F:metal ion binding"/>
    <property type="evidence" value="ECO:0007669"/>
    <property type="project" value="UniProtKB-KW"/>
</dbReference>
<dbReference type="CDD" id="cd06185">
    <property type="entry name" value="PDR_like"/>
    <property type="match status" value="1"/>
</dbReference>
<gene>
    <name evidence="10" type="ORF">GYA93_13440</name>
</gene>
<evidence type="ECO:0000259" key="9">
    <source>
        <dbReference type="PROSITE" id="PS51384"/>
    </source>
</evidence>
<evidence type="ECO:0000256" key="7">
    <source>
        <dbReference type="ARBA" id="ARBA00023014"/>
    </source>
</evidence>
<accession>A0A7K3LQQ2</accession>
<dbReference type="Gene3D" id="2.40.30.10">
    <property type="entry name" value="Translation factors"/>
    <property type="match status" value="1"/>
</dbReference>
<keyword evidence="7" id="KW-0411">Iron-sulfur</keyword>
<name>A0A7K3LQQ2_9ACTN</name>
<dbReference type="Gene3D" id="3.40.50.80">
    <property type="entry name" value="Nucleotide-binding domain of ferredoxin-NADP reductase (FNR) module"/>
    <property type="match status" value="1"/>
</dbReference>
<dbReference type="PROSITE" id="PS51085">
    <property type="entry name" value="2FE2S_FER_2"/>
    <property type="match status" value="1"/>
</dbReference>
<dbReference type="SUPFAM" id="SSF52343">
    <property type="entry name" value="Ferredoxin reductase-like, C-terminal NADP-linked domain"/>
    <property type="match status" value="1"/>
</dbReference>
<comment type="caution">
    <text evidence="10">The sequence shown here is derived from an EMBL/GenBank/DDBJ whole genome shotgun (WGS) entry which is preliminary data.</text>
</comment>
<organism evidence="10 11">
    <name type="scientific">Gordonia desulfuricans</name>
    <dbReference type="NCBI Taxonomy" id="89051"/>
    <lineage>
        <taxon>Bacteria</taxon>
        <taxon>Bacillati</taxon>
        <taxon>Actinomycetota</taxon>
        <taxon>Actinomycetes</taxon>
        <taxon>Mycobacteriales</taxon>
        <taxon>Gordoniaceae</taxon>
        <taxon>Gordonia</taxon>
    </lineage>
</organism>
<dbReference type="PANTHER" id="PTHR47354:SF1">
    <property type="entry name" value="CARNITINE MONOOXYGENASE REDUCTASE SUBUNIT"/>
    <property type="match status" value="1"/>
</dbReference>
<dbReference type="PANTHER" id="PTHR47354">
    <property type="entry name" value="NADH OXIDOREDUCTASE HCR"/>
    <property type="match status" value="1"/>
</dbReference>
<dbReference type="InterPro" id="IPR036010">
    <property type="entry name" value="2Fe-2S_ferredoxin-like_sf"/>
</dbReference>
<protein>
    <submittedName>
        <fullName evidence="10">Oxidoreductase</fullName>
    </submittedName>
</protein>
<dbReference type="Gene3D" id="3.10.20.30">
    <property type="match status" value="1"/>
</dbReference>
<dbReference type="SUPFAM" id="SSF63380">
    <property type="entry name" value="Riboflavin synthase domain-like"/>
    <property type="match status" value="1"/>
</dbReference>
<evidence type="ECO:0000256" key="5">
    <source>
        <dbReference type="ARBA" id="ARBA00023002"/>
    </source>
</evidence>
<dbReference type="CDD" id="cd00207">
    <property type="entry name" value="fer2"/>
    <property type="match status" value="1"/>
</dbReference>
<dbReference type="GO" id="GO:0016491">
    <property type="term" value="F:oxidoreductase activity"/>
    <property type="evidence" value="ECO:0007669"/>
    <property type="project" value="UniProtKB-KW"/>
</dbReference>
<keyword evidence="11" id="KW-1185">Reference proteome</keyword>
<feature type="domain" description="FAD-binding FR-type" evidence="9">
    <location>
        <begin position="18"/>
        <end position="119"/>
    </location>
</feature>
<evidence type="ECO:0000256" key="3">
    <source>
        <dbReference type="ARBA" id="ARBA00022714"/>
    </source>
</evidence>
<evidence type="ECO:0000313" key="10">
    <source>
        <dbReference type="EMBL" id="NDK90575.1"/>
    </source>
</evidence>
<dbReference type="PROSITE" id="PS51384">
    <property type="entry name" value="FAD_FR"/>
    <property type="match status" value="1"/>
</dbReference>
<dbReference type="InterPro" id="IPR017938">
    <property type="entry name" value="Riboflavin_synthase-like_b-brl"/>
</dbReference>
<evidence type="ECO:0000256" key="1">
    <source>
        <dbReference type="ARBA" id="ARBA00001974"/>
    </source>
</evidence>
<sequence>MTLVTDAGATPDTAPAPDGTLQLVVTAITRPGADIATFTLADPAGRPLPAFPPGSHLVVQAGTKTNAYSLTSDGTHPGHYSISVLRVDDGDGGSRWLHEHLNPGDSLSVRLPRSAFAPLARARKHLLIAAGIGVTPVVSHLRAARRWGRRTQVLYTYRPDNAAHVDDVVELTDGAAELFTGRAQFLPRLDAALREQPIGTHLYVCGPGTLIDHVVSAATAAGWPASRIHFERFGIDALDAGDPFTVRLSATDRILDVPSGTSMLEAMEAAGVSVPNLCRQGVCGECRIPVSAGTPIHRDLYLTDDEKTACDAVMPCVSRAADGATLEVPL</sequence>
<keyword evidence="6" id="KW-0408">Iron</keyword>
<keyword evidence="3" id="KW-0001">2Fe-2S</keyword>
<evidence type="ECO:0000256" key="2">
    <source>
        <dbReference type="ARBA" id="ARBA00022630"/>
    </source>
</evidence>
<dbReference type="EMBL" id="JAADZU010000041">
    <property type="protein sequence ID" value="NDK90575.1"/>
    <property type="molecule type" value="Genomic_DNA"/>
</dbReference>